<dbReference type="PROSITE" id="PS50848">
    <property type="entry name" value="START"/>
    <property type="match status" value="1"/>
</dbReference>
<dbReference type="Proteomes" id="UP001165060">
    <property type="component" value="Unassembled WGS sequence"/>
</dbReference>
<feature type="transmembrane region" description="Helical" evidence="6">
    <location>
        <begin position="627"/>
        <end position="646"/>
    </location>
</feature>
<feature type="transmembrane region" description="Helical" evidence="6">
    <location>
        <begin position="519"/>
        <end position="542"/>
    </location>
</feature>
<feature type="transmembrane region" description="Helical" evidence="6">
    <location>
        <begin position="378"/>
        <end position="399"/>
    </location>
</feature>
<dbReference type="Pfam" id="PF09815">
    <property type="entry name" value="XK-related"/>
    <property type="match status" value="1"/>
</dbReference>
<reference evidence="8 9" key="1">
    <citation type="journal article" date="2023" name="Commun. Biol.">
        <title>Genome analysis of Parmales, the sister group of diatoms, reveals the evolutionary specialization of diatoms from phago-mixotrophs to photoautotrophs.</title>
        <authorList>
            <person name="Ban H."/>
            <person name="Sato S."/>
            <person name="Yoshikawa S."/>
            <person name="Yamada K."/>
            <person name="Nakamura Y."/>
            <person name="Ichinomiya M."/>
            <person name="Sato N."/>
            <person name="Blanc-Mathieu R."/>
            <person name="Endo H."/>
            <person name="Kuwata A."/>
            <person name="Ogata H."/>
        </authorList>
    </citation>
    <scope>NUCLEOTIDE SEQUENCE [LARGE SCALE GENOMIC DNA]</scope>
</reference>
<evidence type="ECO:0000256" key="2">
    <source>
        <dbReference type="ARBA" id="ARBA00008789"/>
    </source>
</evidence>
<dbReference type="SUPFAM" id="SSF55961">
    <property type="entry name" value="Bet v1-like"/>
    <property type="match status" value="1"/>
</dbReference>
<feature type="transmembrane region" description="Helical" evidence="6">
    <location>
        <begin position="666"/>
        <end position="687"/>
    </location>
</feature>
<organism evidence="8 9">
    <name type="scientific">Tetraparma gracilis</name>
    <dbReference type="NCBI Taxonomy" id="2962635"/>
    <lineage>
        <taxon>Eukaryota</taxon>
        <taxon>Sar</taxon>
        <taxon>Stramenopiles</taxon>
        <taxon>Ochrophyta</taxon>
        <taxon>Bolidophyceae</taxon>
        <taxon>Parmales</taxon>
        <taxon>Triparmaceae</taxon>
        <taxon>Tetraparma</taxon>
    </lineage>
</organism>
<proteinExistence type="inferred from homology"/>
<dbReference type="PANTHER" id="PTHR19308:SF14">
    <property type="entry name" value="START DOMAIN-CONTAINING PROTEIN"/>
    <property type="match status" value="1"/>
</dbReference>
<name>A0ABQ6MWE7_9STRA</name>
<dbReference type="EMBL" id="BRYB01003275">
    <property type="protein sequence ID" value="GMI33932.1"/>
    <property type="molecule type" value="Genomic_DNA"/>
</dbReference>
<feature type="non-terminal residue" evidence="8">
    <location>
        <position position="787"/>
    </location>
</feature>
<dbReference type="Pfam" id="PF01852">
    <property type="entry name" value="START"/>
    <property type="match status" value="1"/>
</dbReference>
<keyword evidence="3 6" id="KW-0812">Transmembrane</keyword>
<dbReference type="InterPro" id="IPR018629">
    <property type="entry name" value="XK-rel"/>
</dbReference>
<keyword evidence="4 6" id="KW-1133">Transmembrane helix</keyword>
<keyword evidence="5 6" id="KW-0472">Membrane</keyword>
<comment type="similarity">
    <text evidence="2">Belongs to the XK family.</text>
</comment>
<gene>
    <name evidence="8" type="ORF">TeGR_g14783</name>
</gene>
<dbReference type="Gene3D" id="3.30.530.20">
    <property type="match status" value="1"/>
</dbReference>
<evidence type="ECO:0000256" key="6">
    <source>
        <dbReference type="SAM" id="Phobius"/>
    </source>
</evidence>
<keyword evidence="9" id="KW-1185">Reference proteome</keyword>
<dbReference type="InterPro" id="IPR023393">
    <property type="entry name" value="START-like_dom_sf"/>
</dbReference>
<comment type="caution">
    <text evidence="8">The sequence shown here is derived from an EMBL/GenBank/DDBJ whole genome shotgun (WGS) entry which is preliminary data.</text>
</comment>
<feature type="transmembrane region" description="Helical" evidence="6">
    <location>
        <begin position="548"/>
        <end position="567"/>
    </location>
</feature>
<protein>
    <recommendedName>
        <fullName evidence="7">START domain-containing protein</fullName>
    </recommendedName>
</protein>
<dbReference type="InterPro" id="IPR002913">
    <property type="entry name" value="START_lipid-bd_dom"/>
</dbReference>
<evidence type="ECO:0000256" key="1">
    <source>
        <dbReference type="ARBA" id="ARBA00004141"/>
    </source>
</evidence>
<sequence length="787" mass="87209">MEHEITAAPASKKRTKKATTCLLSDTTSVHSSDGRHLSVQSSATIRAPPVRVAAHLFHYSSYVNTRLNQDRKDVLIDKILERVNQHHIVIHYGHRFPNPLADRDFVHRYMFKKVMDDEFLLVVRPCEHKDAPAQPDVVRAQIFRSFRVTKISEGVAQITCTTQTDLAGSIPKYVNDTLSIPAAAGLPLSVLRRFVQVKKTAQLDAADAKELGLLLVLDLNGARSERVPQPLKAKLKTFVERTAALRSVQNAHPWFEALLFEMLRNRLRVPKGCDRALVEITEGDARKVGRAFANALVANVTAEAAVDEWVLKYPALGELEQRYTFVRPMMNAAAGAILDQVSWGVRFRAYLGAGVSVADGASDAYMINKFYEMGDAGAANGLLAMVGANLAFQLIIVYVQTQGLKKNKWRTALFEMLSVITFVKPGLDAHRVARGAEQPPGAAVKPLMEMAFTKAGELFFEAIPGLILQITALLRATGNEWTASAVVSIAISVASTALTATTITYDFDTDPASRKRNPDWIGIIPDLGRGSAFAVIFVMSALQTLARAVATALLAVTSGSWLLCYIVTDHGVHLIYRVYRRDVIFLIPTPPAAAYITSPLFRVIQKAIVDFTGTLQFRLPLILGGSYWLFSLIMSQASVFVCVHLYNEYAALPDGVNKVDAGTLWAGAEGLAVAWLLAFAYFTYVLATPKYRHTLWSWTSGRQCVHDNFFKGQGDEAKFNIFNRNLLLWESDIGEEVRAWTAENWARWKEEKPAWFKVEKVPDQFIPAAELLQLGMNRRRRGSAAAS</sequence>
<evidence type="ECO:0000313" key="8">
    <source>
        <dbReference type="EMBL" id="GMI33932.1"/>
    </source>
</evidence>
<dbReference type="PANTHER" id="PTHR19308">
    <property type="entry name" value="PHOSPHATIDYLCHOLINE TRANSFER PROTEIN"/>
    <property type="match status" value="1"/>
</dbReference>
<evidence type="ECO:0000259" key="7">
    <source>
        <dbReference type="PROSITE" id="PS50848"/>
    </source>
</evidence>
<evidence type="ECO:0000256" key="3">
    <source>
        <dbReference type="ARBA" id="ARBA00022692"/>
    </source>
</evidence>
<evidence type="ECO:0000313" key="9">
    <source>
        <dbReference type="Proteomes" id="UP001165060"/>
    </source>
</evidence>
<dbReference type="InterPro" id="IPR051213">
    <property type="entry name" value="START_lipid_transfer"/>
</dbReference>
<feature type="transmembrane region" description="Helical" evidence="6">
    <location>
        <begin position="483"/>
        <end position="507"/>
    </location>
</feature>
<evidence type="ECO:0000256" key="4">
    <source>
        <dbReference type="ARBA" id="ARBA00022989"/>
    </source>
</evidence>
<comment type="subcellular location">
    <subcellularLocation>
        <location evidence="1">Membrane</location>
        <topology evidence="1">Multi-pass membrane protein</topology>
    </subcellularLocation>
</comment>
<accession>A0ABQ6MWE7</accession>
<feature type="domain" description="START" evidence="7">
    <location>
        <begin position="78"/>
        <end position="174"/>
    </location>
</feature>
<evidence type="ECO:0000256" key="5">
    <source>
        <dbReference type="ARBA" id="ARBA00023136"/>
    </source>
</evidence>